<evidence type="ECO:0000313" key="11">
    <source>
        <dbReference type="EMBL" id="ORZ40065.1"/>
    </source>
</evidence>
<dbReference type="InterPro" id="IPR018490">
    <property type="entry name" value="cNMP-bd_dom_sf"/>
</dbReference>
<feature type="compositionally biased region" description="Polar residues" evidence="9">
    <location>
        <begin position="1"/>
        <end position="11"/>
    </location>
</feature>
<dbReference type="InterPro" id="IPR018488">
    <property type="entry name" value="cNMP-bd_CS"/>
</dbReference>
<feature type="compositionally biased region" description="Polar residues" evidence="9">
    <location>
        <begin position="184"/>
        <end position="197"/>
    </location>
</feature>
<dbReference type="GO" id="GO:0016020">
    <property type="term" value="C:membrane"/>
    <property type="evidence" value="ECO:0007669"/>
    <property type="project" value="UniProtKB-SubCell"/>
</dbReference>
<dbReference type="SMART" id="SM00367">
    <property type="entry name" value="LRR_CC"/>
    <property type="match status" value="4"/>
</dbReference>
<accession>A0A1Y2HZN4</accession>
<dbReference type="CDD" id="cd00038">
    <property type="entry name" value="CAP_ED"/>
    <property type="match status" value="1"/>
</dbReference>
<name>A0A1Y2HZN4_9FUNG</name>
<dbReference type="InterPro" id="IPR014710">
    <property type="entry name" value="RmlC-like_jellyroll"/>
</dbReference>
<dbReference type="InterPro" id="IPR006553">
    <property type="entry name" value="Leu-rich_rpt_Cys-con_subtyp"/>
</dbReference>
<keyword evidence="7" id="KW-1071">Ligand-gated ion channel</keyword>
<dbReference type="SUPFAM" id="SSF52047">
    <property type="entry name" value="RNI-like"/>
    <property type="match status" value="1"/>
</dbReference>
<dbReference type="SMART" id="SM00100">
    <property type="entry name" value="cNMP"/>
    <property type="match status" value="1"/>
</dbReference>
<dbReference type="Proteomes" id="UP000193411">
    <property type="component" value="Unassembled WGS sequence"/>
</dbReference>
<organism evidence="11 12">
    <name type="scientific">Catenaria anguillulae PL171</name>
    <dbReference type="NCBI Taxonomy" id="765915"/>
    <lineage>
        <taxon>Eukaryota</taxon>
        <taxon>Fungi</taxon>
        <taxon>Fungi incertae sedis</taxon>
        <taxon>Blastocladiomycota</taxon>
        <taxon>Blastocladiomycetes</taxon>
        <taxon>Blastocladiales</taxon>
        <taxon>Catenariaceae</taxon>
        <taxon>Catenaria</taxon>
    </lineage>
</organism>
<keyword evidence="6" id="KW-0472">Membrane</keyword>
<keyword evidence="8" id="KW-0407">Ion channel</keyword>
<dbReference type="InterPro" id="IPR000595">
    <property type="entry name" value="cNMP-bd_dom"/>
</dbReference>
<keyword evidence="2" id="KW-0813">Transport</keyword>
<dbReference type="Gene3D" id="3.80.10.10">
    <property type="entry name" value="Ribonuclease Inhibitor"/>
    <property type="match status" value="1"/>
</dbReference>
<evidence type="ECO:0000256" key="7">
    <source>
        <dbReference type="ARBA" id="ARBA00023286"/>
    </source>
</evidence>
<gene>
    <name evidence="11" type="ORF">BCR44DRAFT_1482601</name>
</gene>
<sequence length="867" mass="91266">MNVNASQQQPQTGPPLSPSSGSNMDLEYALRNHPLFAGLDSHPGLYNSLANLLTIRHVGPGDILIRAGEEGRALFVLLRGSVAVTSKDGESVYATFGAGSFFGEIAAVKEGIRRTASVVATERSVVATLQRNDLKNVIVPKYGPEIEERLREAAEARIRLLHPSQRTYLQNAAERAQSGMVSLSTPAIAGPTNTSSLEMRRQSSSLRSGSLSASRVVGLPVDENSLLPPLSPIGSTSPSVGAIGGSAFYIVDPTTAPGSFSASGGAMADTLSLFNSVVPTTLNPGAIPGGGVGGSAINLAAAFGPPISSIVTCRAQPPTATIGAFTTDAPIVAGSSSDSEPAFAPPSPSPTTIVAPPPSPMSPTVTIPTNKHMSAVAALNPGRRRASVAVWSDPRLMAKFFGFDAVDQRTRFATRRIHLVGAQAGVGARGAKNLTHLFAEHKVAKRLVLYMGARACFVMQGRTIHQAHEPQILLQHHGPSPLALSPALHVARVAQSARVLGNLTAGICGGGLVQYLPTLRSLDLSNLRKMDDVALRKCLLMFPNLDTLTLGYCKALSMGIFQLESSTHPAVGSASGSEEAPPHSAPPAVTSDTLPAVAAGAGNMLDPATVTENPHTRNRSHSDLTTAPPASLLAPQPTKHSTWDTWRHLRTLNLQRCTGLRDDAFAQWPRISAEWALETLILGDCSLLTDTAMGMIAGTCPRLATLGLAFCCALSEGAMAAIVQMPRLKVVDLSFCGSLVSHASILALARECRELERVGVRGQAARIKVVNIGQCRGVAPEMKARVKQRCVVLETESVIEYVEPKIGESSGKEDGQGGGGKARATGLPRLDWQMESVWAQDECRSKGQRRVRGPEAWPGYIASNASS</sequence>
<evidence type="ECO:0000256" key="5">
    <source>
        <dbReference type="ARBA" id="ARBA00023065"/>
    </source>
</evidence>
<evidence type="ECO:0000313" key="12">
    <source>
        <dbReference type="Proteomes" id="UP000193411"/>
    </source>
</evidence>
<dbReference type="PROSITE" id="PS50042">
    <property type="entry name" value="CNMP_BINDING_3"/>
    <property type="match status" value="1"/>
</dbReference>
<evidence type="ECO:0000256" key="2">
    <source>
        <dbReference type="ARBA" id="ARBA00022448"/>
    </source>
</evidence>
<dbReference type="STRING" id="765915.A0A1Y2HZN4"/>
<feature type="region of interest" description="Disordered" evidence="9">
    <location>
        <begin position="568"/>
        <end position="591"/>
    </location>
</feature>
<reference evidence="11 12" key="1">
    <citation type="submission" date="2016-07" db="EMBL/GenBank/DDBJ databases">
        <title>Pervasive Adenine N6-methylation of Active Genes in Fungi.</title>
        <authorList>
            <consortium name="DOE Joint Genome Institute"/>
            <person name="Mondo S.J."/>
            <person name="Dannebaum R.O."/>
            <person name="Kuo R.C."/>
            <person name="Labutti K."/>
            <person name="Haridas S."/>
            <person name="Kuo A."/>
            <person name="Salamov A."/>
            <person name="Ahrendt S.R."/>
            <person name="Lipzen A."/>
            <person name="Sullivan W."/>
            <person name="Andreopoulos W.B."/>
            <person name="Clum A."/>
            <person name="Lindquist E."/>
            <person name="Daum C."/>
            <person name="Ramamoorthy G.K."/>
            <person name="Gryganskyi A."/>
            <person name="Culley D."/>
            <person name="Magnuson J.K."/>
            <person name="James T.Y."/>
            <person name="O'Malley M.A."/>
            <person name="Stajich J.E."/>
            <person name="Spatafora J.W."/>
            <person name="Visel A."/>
            <person name="Grigoriev I.V."/>
        </authorList>
    </citation>
    <scope>NUCLEOTIDE SEQUENCE [LARGE SCALE GENOMIC DNA]</scope>
    <source>
        <strain evidence="11 12">PL171</strain>
    </source>
</reference>
<keyword evidence="5" id="KW-0406">Ion transport</keyword>
<keyword evidence="4" id="KW-1133">Transmembrane helix</keyword>
<dbReference type="PROSITE" id="PS00888">
    <property type="entry name" value="CNMP_BINDING_1"/>
    <property type="match status" value="1"/>
</dbReference>
<dbReference type="GO" id="GO:0044877">
    <property type="term" value="F:protein-containing complex binding"/>
    <property type="evidence" value="ECO:0007669"/>
    <property type="project" value="TreeGrafter"/>
</dbReference>
<dbReference type="PANTHER" id="PTHR45638:SF11">
    <property type="entry name" value="CYCLIC NUCLEOTIDE-GATED CATION CHANNEL SUBUNIT A"/>
    <property type="match status" value="1"/>
</dbReference>
<dbReference type="EMBL" id="MCFL01000004">
    <property type="protein sequence ID" value="ORZ40065.1"/>
    <property type="molecule type" value="Genomic_DNA"/>
</dbReference>
<proteinExistence type="predicted"/>
<dbReference type="PANTHER" id="PTHR45638">
    <property type="entry name" value="CYCLIC NUCLEOTIDE-GATED CATION CHANNEL SUBUNIT A"/>
    <property type="match status" value="1"/>
</dbReference>
<feature type="region of interest" description="Disordered" evidence="9">
    <location>
        <begin position="184"/>
        <end position="209"/>
    </location>
</feature>
<evidence type="ECO:0000259" key="10">
    <source>
        <dbReference type="PROSITE" id="PS50042"/>
    </source>
</evidence>
<feature type="region of interest" description="Disordered" evidence="9">
    <location>
        <begin position="605"/>
        <end position="639"/>
    </location>
</feature>
<evidence type="ECO:0000256" key="6">
    <source>
        <dbReference type="ARBA" id="ARBA00023136"/>
    </source>
</evidence>
<feature type="region of interest" description="Disordered" evidence="9">
    <location>
        <begin position="334"/>
        <end position="357"/>
    </location>
</feature>
<evidence type="ECO:0000256" key="9">
    <source>
        <dbReference type="SAM" id="MobiDB-lite"/>
    </source>
</evidence>
<evidence type="ECO:0000256" key="4">
    <source>
        <dbReference type="ARBA" id="ARBA00022989"/>
    </source>
</evidence>
<keyword evidence="12" id="KW-1185">Reference proteome</keyword>
<keyword evidence="3" id="KW-0812">Transmembrane</keyword>
<feature type="domain" description="Cyclic nucleotide-binding" evidence="10">
    <location>
        <begin position="49"/>
        <end position="140"/>
    </location>
</feature>
<dbReference type="OrthoDB" id="421226at2759"/>
<feature type="compositionally biased region" description="Pro residues" evidence="9">
    <location>
        <begin position="343"/>
        <end position="357"/>
    </location>
</feature>
<evidence type="ECO:0000256" key="3">
    <source>
        <dbReference type="ARBA" id="ARBA00022692"/>
    </source>
</evidence>
<comment type="subcellular location">
    <subcellularLocation>
        <location evidence="1">Membrane</location>
        <topology evidence="1">Multi-pass membrane protein</topology>
    </subcellularLocation>
</comment>
<dbReference type="Gene3D" id="2.60.120.10">
    <property type="entry name" value="Jelly Rolls"/>
    <property type="match status" value="1"/>
</dbReference>
<feature type="region of interest" description="Disordered" evidence="9">
    <location>
        <begin position="1"/>
        <end position="24"/>
    </location>
</feature>
<feature type="region of interest" description="Disordered" evidence="9">
    <location>
        <begin position="841"/>
        <end position="867"/>
    </location>
</feature>
<protein>
    <recommendedName>
        <fullName evidence="10">Cyclic nucleotide-binding domain-containing protein</fullName>
    </recommendedName>
</protein>
<dbReference type="GO" id="GO:0005221">
    <property type="term" value="F:intracellularly cyclic nucleotide-activated monoatomic cation channel activity"/>
    <property type="evidence" value="ECO:0007669"/>
    <property type="project" value="InterPro"/>
</dbReference>
<dbReference type="SUPFAM" id="SSF51206">
    <property type="entry name" value="cAMP-binding domain-like"/>
    <property type="match status" value="1"/>
</dbReference>
<dbReference type="Pfam" id="PF00027">
    <property type="entry name" value="cNMP_binding"/>
    <property type="match status" value="1"/>
</dbReference>
<comment type="caution">
    <text evidence="11">The sequence shown here is derived from an EMBL/GenBank/DDBJ whole genome shotgun (WGS) entry which is preliminary data.</text>
</comment>
<evidence type="ECO:0000256" key="1">
    <source>
        <dbReference type="ARBA" id="ARBA00004141"/>
    </source>
</evidence>
<evidence type="ECO:0000256" key="8">
    <source>
        <dbReference type="ARBA" id="ARBA00023303"/>
    </source>
</evidence>
<dbReference type="AlphaFoldDB" id="A0A1Y2HZN4"/>
<dbReference type="InterPro" id="IPR032675">
    <property type="entry name" value="LRR_dom_sf"/>
</dbReference>
<feature type="region of interest" description="Disordered" evidence="9">
    <location>
        <begin position="807"/>
        <end position="828"/>
    </location>
</feature>
<dbReference type="InterPro" id="IPR050866">
    <property type="entry name" value="CNG_cation_channel"/>
</dbReference>